<comment type="caution">
    <text evidence="2">The sequence shown here is derived from an EMBL/GenBank/DDBJ whole genome shotgun (WGS) entry which is preliminary data.</text>
</comment>
<feature type="compositionally biased region" description="Polar residues" evidence="1">
    <location>
        <begin position="383"/>
        <end position="394"/>
    </location>
</feature>
<proteinExistence type="predicted"/>
<dbReference type="AlphaFoldDB" id="A0AAE0FWK0"/>
<feature type="compositionally biased region" description="Polar residues" evidence="1">
    <location>
        <begin position="336"/>
        <end position="358"/>
    </location>
</feature>
<feature type="region of interest" description="Disordered" evidence="1">
    <location>
        <begin position="188"/>
        <end position="257"/>
    </location>
</feature>
<name>A0AAE0FWK0_9CHLO</name>
<gene>
    <name evidence="2" type="ORF">CYMTET_24452</name>
</gene>
<feature type="region of interest" description="Disordered" evidence="1">
    <location>
        <begin position="300"/>
        <end position="483"/>
    </location>
</feature>
<protein>
    <recommendedName>
        <fullName evidence="4">Myb-like domain-containing protein</fullName>
    </recommendedName>
</protein>
<evidence type="ECO:0000313" key="2">
    <source>
        <dbReference type="EMBL" id="KAK3266963.1"/>
    </source>
</evidence>
<sequence length="952" mass="102293">MSGSGFDFQDVEIRNWSRAKRNAWDLRHKAPNEFLYRFPLPGVPQLTGSFSASEAEAFQKRCEEFKTRGWPIGSCWGLFSFGVPGRVGYQCRAHWSRLHQGEPPSTSSVSSSARTAARDCLENHRELLAKLWSSPAARKLENKVNLTLVSAHAYTENAADPSASKGRGTGGIKLVKIVRQRLGATLQSDSDEDFQDRKKSSKRKRLSAAPGEQRVLNESAQNGSAASASSMHGACESPAKRARPSEGAGFSGPSRTASTAFRAPSALLLPTASVSQTSPLRVSSAAAAKVHSGVSAWTARTNSHVGTSHASQTPQRTVTKSEQHVPEWVAIPCSPDTGSVPQASVQTLPTRDTSTQRLSAARCPLEPGSTVAASTSTRTTVTDGQETSNSSTSRPQPQGQQADPGPPPAHSPDELRAPAYQHSGSSRSPQRLGCMPTVRLRDASAAHSAIPETPRQQYGSFPTSSTRPSPSDGQGSGATPVSLSASTDYRSCEAVPCSPCRTFTPPTPVAAPVQCLQRTTRAPPCELTAAAKLPLTTQAVHHSDSHVASAAQHGAATQLQPLLHPSRWTKLASTACSSKGSTSVSQHKPGPCARKVGAWATWTSSEQKVDELDRIPRKCRGIRPAKEATTKALKRASPGHLQVHQPRPGSVPRVSAAKDDSDEDDDFVTGSLYCPKPKAEECVDPASPGISRDGTQQQDCEAKGASSMRVMKLGPAPSGTWTRVIQPYTAHQPAEAGGPVIAAPDLLEYNYEVLGGGFLGVLLSPPLVDALPASGAGGTPMLTSTQLARLPFGGGVVIPCGLVFVEVPHKEHIPEMVKCMDSWGFRYVESCTRVWLGTDNSFLQQEAPYFRRSHSTVLIGRKGDTLELRHQRSPDVVVEHRREEDTGMAHSIKEMIEILLPEANPNRTSTPRLLELCWTKRRTQNMIVTVRCFYKIVASLNTRTSTSHNLNR</sequence>
<evidence type="ECO:0008006" key="4">
    <source>
        <dbReference type="Google" id="ProtNLM"/>
    </source>
</evidence>
<feature type="compositionally biased region" description="Polar residues" evidence="1">
    <location>
        <begin position="300"/>
        <end position="318"/>
    </location>
</feature>
<keyword evidence="3" id="KW-1185">Reference proteome</keyword>
<dbReference type="Proteomes" id="UP001190700">
    <property type="component" value="Unassembled WGS sequence"/>
</dbReference>
<evidence type="ECO:0000313" key="3">
    <source>
        <dbReference type="Proteomes" id="UP001190700"/>
    </source>
</evidence>
<feature type="compositionally biased region" description="Low complexity" evidence="1">
    <location>
        <begin position="369"/>
        <end position="382"/>
    </location>
</feature>
<accession>A0AAE0FWK0</accession>
<feature type="compositionally biased region" description="Low complexity" evidence="1">
    <location>
        <begin position="460"/>
        <end position="471"/>
    </location>
</feature>
<feature type="region of interest" description="Disordered" evidence="1">
    <location>
        <begin position="627"/>
        <end position="669"/>
    </location>
</feature>
<evidence type="ECO:0000256" key="1">
    <source>
        <dbReference type="SAM" id="MobiDB-lite"/>
    </source>
</evidence>
<dbReference type="EMBL" id="LGRX02012704">
    <property type="protein sequence ID" value="KAK3266963.1"/>
    <property type="molecule type" value="Genomic_DNA"/>
</dbReference>
<reference evidence="2 3" key="1">
    <citation type="journal article" date="2015" name="Genome Biol. Evol.">
        <title>Comparative Genomics of a Bacterivorous Green Alga Reveals Evolutionary Causalities and Consequences of Phago-Mixotrophic Mode of Nutrition.</title>
        <authorList>
            <person name="Burns J.A."/>
            <person name="Paasch A."/>
            <person name="Narechania A."/>
            <person name="Kim E."/>
        </authorList>
    </citation>
    <scope>NUCLEOTIDE SEQUENCE [LARGE SCALE GENOMIC DNA]</scope>
    <source>
        <strain evidence="2 3">PLY_AMNH</strain>
    </source>
</reference>
<organism evidence="2 3">
    <name type="scientific">Cymbomonas tetramitiformis</name>
    <dbReference type="NCBI Taxonomy" id="36881"/>
    <lineage>
        <taxon>Eukaryota</taxon>
        <taxon>Viridiplantae</taxon>
        <taxon>Chlorophyta</taxon>
        <taxon>Pyramimonadophyceae</taxon>
        <taxon>Pyramimonadales</taxon>
        <taxon>Pyramimonadaceae</taxon>
        <taxon>Cymbomonas</taxon>
    </lineage>
</organism>